<accession>A0A6V8LFT0</accession>
<name>A0A6V8LFT0_9ACTN</name>
<comment type="caution">
    <text evidence="1">The sequence shown here is derived from an EMBL/GenBank/DDBJ whole genome shotgun (WGS) entry which is preliminary data.</text>
</comment>
<proteinExistence type="predicted"/>
<reference evidence="1 2" key="2">
    <citation type="submission" date="2020-03" db="EMBL/GenBank/DDBJ databases">
        <authorList>
            <person name="Ichikawa N."/>
            <person name="Kimura A."/>
            <person name="Kitahashi Y."/>
            <person name="Uohara A."/>
        </authorList>
    </citation>
    <scope>NUCLEOTIDE SEQUENCE [LARGE SCALE GENOMIC DNA]</scope>
    <source>
        <strain evidence="1 2">NBRC 108638</strain>
    </source>
</reference>
<dbReference type="EMBL" id="BLPG01000002">
    <property type="protein sequence ID" value="GFJ96122.1"/>
    <property type="molecule type" value="Genomic_DNA"/>
</dbReference>
<evidence type="ECO:0000313" key="1">
    <source>
        <dbReference type="EMBL" id="GFJ96122.1"/>
    </source>
</evidence>
<reference evidence="1 2" key="1">
    <citation type="submission" date="2020-03" db="EMBL/GenBank/DDBJ databases">
        <title>Whole genome shotgun sequence of Phytohabitans rumicis NBRC 108638.</title>
        <authorList>
            <person name="Komaki H."/>
            <person name="Tamura T."/>
        </authorList>
    </citation>
    <scope>NUCLEOTIDE SEQUENCE [LARGE SCALE GENOMIC DNA]</scope>
    <source>
        <strain evidence="1 2">NBRC 108638</strain>
    </source>
</reference>
<evidence type="ECO:0000313" key="2">
    <source>
        <dbReference type="Proteomes" id="UP000482960"/>
    </source>
</evidence>
<dbReference type="Proteomes" id="UP000482960">
    <property type="component" value="Unassembled WGS sequence"/>
</dbReference>
<protein>
    <submittedName>
        <fullName evidence="1">Uncharacterized protein</fullName>
    </submittedName>
</protein>
<dbReference type="AlphaFoldDB" id="A0A6V8LFT0"/>
<organism evidence="1 2">
    <name type="scientific">Phytohabitans rumicis</name>
    <dbReference type="NCBI Taxonomy" id="1076125"/>
    <lineage>
        <taxon>Bacteria</taxon>
        <taxon>Bacillati</taxon>
        <taxon>Actinomycetota</taxon>
        <taxon>Actinomycetes</taxon>
        <taxon>Micromonosporales</taxon>
        <taxon>Micromonosporaceae</taxon>
    </lineage>
</organism>
<sequence length="55" mass="6167">MPDVLTQLKATADAAVHTPTWSLRDEDLVECLDAHEVQKLLPPGRQPRGQAEYVR</sequence>
<gene>
    <name evidence="1" type="ORF">Prum_097640</name>
</gene>
<keyword evidence="2" id="KW-1185">Reference proteome</keyword>